<dbReference type="RefSeq" id="WP_044284467.1">
    <property type="nucleotide sequence ID" value="NZ_JFAD01000034.1"/>
</dbReference>
<evidence type="ECO:0000256" key="6">
    <source>
        <dbReference type="HAMAP-Rule" id="MF_00031"/>
    </source>
</evidence>
<proteinExistence type="inferred from homology"/>
<dbReference type="Pfam" id="PF07499">
    <property type="entry name" value="RuvA_C"/>
    <property type="match status" value="1"/>
</dbReference>
<reference evidence="9 10" key="1">
    <citation type="submission" date="2014-03" db="EMBL/GenBank/DDBJ databases">
        <title>Genome sequence of Mycoplasma ovipneumoniae strain 14811.</title>
        <authorList>
            <person name="Sirand-Pugnet P."/>
            <person name="Breton M."/>
            <person name="Dordet-Frisoni E."/>
            <person name="Baranowski E."/>
            <person name="Barre A."/>
            <person name="Couture C."/>
            <person name="Dupuy V."/>
            <person name="Gaurivaud P."/>
            <person name="Jacob D."/>
            <person name="Lemaitre C."/>
            <person name="Manso-Silvan L."/>
            <person name="Nikolski M."/>
            <person name="Nouvel L.-X."/>
            <person name="Poumarat F."/>
            <person name="Tardy F."/>
            <person name="Thebault P."/>
            <person name="Theil S."/>
            <person name="Citti C."/>
            <person name="Thiaucourt F."/>
            <person name="Blanchard A."/>
        </authorList>
    </citation>
    <scope>NUCLEOTIDE SEQUENCE [LARGE SCALE GENOMIC DNA]</scope>
    <source>
        <strain evidence="9 10">14811</strain>
    </source>
</reference>
<gene>
    <name evidence="6 9" type="primary">ruvA</name>
    <name evidence="9" type="ORF">MOVI_6450</name>
</gene>
<dbReference type="GO" id="GO:0009378">
    <property type="term" value="F:four-way junction helicase activity"/>
    <property type="evidence" value="ECO:0007669"/>
    <property type="project" value="InterPro"/>
</dbReference>
<dbReference type="Gene3D" id="1.10.150.20">
    <property type="entry name" value="5' to 3' exonuclease, C-terminal subdomain"/>
    <property type="match status" value="1"/>
</dbReference>
<dbReference type="InterPro" id="IPR011114">
    <property type="entry name" value="RuvA_C"/>
</dbReference>
<keyword evidence="5 6" id="KW-0234">DNA repair</keyword>
<evidence type="ECO:0000256" key="1">
    <source>
        <dbReference type="ARBA" id="ARBA00022490"/>
    </source>
</evidence>
<keyword evidence="4 6" id="KW-0233">DNA recombination</keyword>
<comment type="similarity">
    <text evidence="6">Belongs to the RuvA family.</text>
</comment>
<dbReference type="AlphaFoldDB" id="A0A014MH23"/>
<comment type="domain">
    <text evidence="6">Has three domains with a flexible linker between the domains II and III and assumes an 'L' shape. Domain III is highly mobile and contacts RuvB.</text>
</comment>
<comment type="subunit">
    <text evidence="6">Homotetramer. Forms an RuvA(8)-RuvB(12)-Holliday junction (HJ) complex. HJ DNA is sandwiched between 2 RuvA tetramers; dsDNA enters through RuvA and exits via RuvB. An RuvB hexamer assembles on each DNA strand where it exits the tetramer. Each RuvB hexamer is contacted by two RuvA subunits (via domain III) on 2 adjacent RuvB subunits; this complex drives branch migration. In the full resolvosome a probable DNA-RuvA(4)-RuvB(12)-RuvC(2) complex forms which resolves the HJ.</text>
</comment>
<evidence type="ECO:0000256" key="2">
    <source>
        <dbReference type="ARBA" id="ARBA00022763"/>
    </source>
</evidence>
<keyword evidence="9" id="KW-0547">Nucleotide-binding</keyword>
<dbReference type="Pfam" id="PF01330">
    <property type="entry name" value="RuvA_N"/>
    <property type="match status" value="1"/>
</dbReference>
<dbReference type="NCBIfam" id="TIGR00084">
    <property type="entry name" value="ruvA"/>
    <property type="match status" value="1"/>
</dbReference>
<dbReference type="eggNOG" id="COG0632">
    <property type="taxonomic scope" value="Bacteria"/>
</dbReference>
<dbReference type="GO" id="GO:0005524">
    <property type="term" value="F:ATP binding"/>
    <property type="evidence" value="ECO:0007669"/>
    <property type="project" value="InterPro"/>
</dbReference>
<dbReference type="InterPro" id="IPR013849">
    <property type="entry name" value="DNA_helicase_Holl-junc_RuvA_I"/>
</dbReference>
<dbReference type="GO" id="GO:0048476">
    <property type="term" value="C:Holliday junction resolvase complex"/>
    <property type="evidence" value="ECO:0007669"/>
    <property type="project" value="UniProtKB-UniRule"/>
</dbReference>
<dbReference type="GO" id="GO:0000400">
    <property type="term" value="F:four-way junction DNA binding"/>
    <property type="evidence" value="ECO:0007669"/>
    <property type="project" value="UniProtKB-UniRule"/>
</dbReference>
<dbReference type="Gene3D" id="2.40.50.140">
    <property type="entry name" value="Nucleic acid-binding proteins"/>
    <property type="match status" value="1"/>
</dbReference>
<dbReference type="InterPro" id="IPR010994">
    <property type="entry name" value="RuvA_2-like"/>
</dbReference>
<comment type="caution">
    <text evidence="9">The sequence shown here is derived from an EMBL/GenBank/DDBJ whole genome shotgun (WGS) entry which is preliminary data.</text>
</comment>
<evidence type="ECO:0000256" key="3">
    <source>
        <dbReference type="ARBA" id="ARBA00023125"/>
    </source>
</evidence>
<sequence length="221" mass="25690">MQIYQYGKIVSKNKNYLIIENQGSGYLLYVPRIDRFNTDENRKIYLYEYENDYSKITYGFASFRERILFEDLISIQGVGPKTAISVLNGGLQNAINLIAANDWKGLAKIPYLSEKNAKQIVFEFHGKYKKFLENDKKQNQENILETDSKEVDKTDDLNDEILQNNSVEEKTSSELEETLKMLGFKPNQINYALTKVEPNENFENLIEQAIKIISNAREFRS</sequence>
<keyword evidence="1 6" id="KW-0963">Cytoplasm</keyword>
<dbReference type="InterPro" id="IPR000085">
    <property type="entry name" value="RuvA"/>
</dbReference>
<dbReference type="PATRIC" id="fig|1188239.3.peg.1555"/>
<dbReference type="GO" id="GO:0005737">
    <property type="term" value="C:cytoplasm"/>
    <property type="evidence" value="ECO:0007669"/>
    <property type="project" value="UniProtKB-SubCell"/>
</dbReference>
<dbReference type="Pfam" id="PF14520">
    <property type="entry name" value="HHH_5"/>
    <property type="match status" value="1"/>
</dbReference>
<keyword evidence="9" id="KW-0378">Hydrolase</keyword>
<feature type="domain" description="Holliday junction DNA helicase RuvA C-terminal" evidence="8">
    <location>
        <begin position="173"/>
        <end position="214"/>
    </location>
</feature>
<dbReference type="HAMAP" id="MF_00031">
    <property type="entry name" value="DNA_HJ_migration_RuvA"/>
    <property type="match status" value="1"/>
</dbReference>
<protein>
    <recommendedName>
        <fullName evidence="6">Holliday junction branch migration complex subunit RuvA</fullName>
    </recommendedName>
</protein>
<dbReference type="GO" id="GO:0009379">
    <property type="term" value="C:Holliday junction helicase complex"/>
    <property type="evidence" value="ECO:0007669"/>
    <property type="project" value="InterPro"/>
</dbReference>
<dbReference type="GO" id="GO:0006281">
    <property type="term" value="P:DNA repair"/>
    <property type="evidence" value="ECO:0007669"/>
    <property type="project" value="UniProtKB-UniRule"/>
</dbReference>
<dbReference type="EMBL" id="JFAD01000034">
    <property type="protein sequence ID" value="EXU60870.1"/>
    <property type="molecule type" value="Genomic_DNA"/>
</dbReference>
<keyword evidence="9" id="KW-0067">ATP-binding</keyword>
<evidence type="ECO:0000259" key="8">
    <source>
        <dbReference type="Pfam" id="PF07499"/>
    </source>
</evidence>
<feature type="region of interest" description="Domain III" evidence="6">
    <location>
        <begin position="167"/>
        <end position="221"/>
    </location>
</feature>
<evidence type="ECO:0000313" key="9">
    <source>
        <dbReference type="EMBL" id="EXU60870.1"/>
    </source>
</evidence>
<name>A0A014MH23_9BACT</name>
<organism evidence="9 10">
    <name type="scientific">Mesomycoplasma ovipneumoniae 14811</name>
    <dbReference type="NCBI Taxonomy" id="1188239"/>
    <lineage>
        <taxon>Bacteria</taxon>
        <taxon>Bacillati</taxon>
        <taxon>Mycoplasmatota</taxon>
        <taxon>Mycoplasmoidales</taxon>
        <taxon>Metamycoplasmataceae</taxon>
        <taxon>Mesomycoplasma</taxon>
    </lineage>
</organism>
<evidence type="ECO:0000313" key="10">
    <source>
        <dbReference type="Proteomes" id="UP000020977"/>
    </source>
</evidence>
<keyword evidence="2 6" id="KW-0227">DNA damage</keyword>
<comment type="function">
    <text evidence="6">The RuvA-RuvB-RuvC complex processes Holliday junction (HJ) DNA during genetic recombination and DNA repair, while the RuvA-RuvB complex plays an important role in the rescue of blocked DNA replication forks via replication fork reversal (RFR). RuvA specifically binds to HJ cruciform DNA, conferring on it an open structure. The RuvB hexamer acts as an ATP-dependent pump, pulling dsDNA into and through the RuvAB complex. HJ branch migration allows RuvC to scan DNA until it finds its consensus sequence, where it cleaves and resolves the cruciform DNA.</text>
</comment>
<feature type="domain" description="DNA helicase Holliday junction RuvA type" evidence="7">
    <location>
        <begin position="4"/>
        <end position="59"/>
    </location>
</feature>
<dbReference type="SUPFAM" id="SSF47781">
    <property type="entry name" value="RuvA domain 2-like"/>
    <property type="match status" value="1"/>
</dbReference>
<dbReference type="STRING" id="1188239.MOVI_6450"/>
<accession>A0A014MH23</accession>
<evidence type="ECO:0000259" key="7">
    <source>
        <dbReference type="Pfam" id="PF01330"/>
    </source>
</evidence>
<dbReference type="Proteomes" id="UP000020977">
    <property type="component" value="Unassembled WGS sequence"/>
</dbReference>
<dbReference type="GO" id="GO:0006310">
    <property type="term" value="P:DNA recombination"/>
    <property type="evidence" value="ECO:0007669"/>
    <property type="project" value="UniProtKB-UniRule"/>
</dbReference>
<keyword evidence="9" id="KW-0347">Helicase</keyword>
<dbReference type="InterPro" id="IPR012340">
    <property type="entry name" value="NA-bd_OB-fold"/>
</dbReference>
<keyword evidence="3 6" id="KW-0238">DNA-binding</keyword>
<evidence type="ECO:0000256" key="4">
    <source>
        <dbReference type="ARBA" id="ARBA00023172"/>
    </source>
</evidence>
<comment type="caution">
    <text evidence="6">Lacks conserved residue(s) required for the propagation of feature annotation.</text>
</comment>
<evidence type="ECO:0000256" key="5">
    <source>
        <dbReference type="ARBA" id="ARBA00023204"/>
    </source>
</evidence>
<comment type="subcellular location">
    <subcellularLocation>
        <location evidence="6">Cytoplasm</location>
    </subcellularLocation>
</comment>